<sequence length="160" mass="18246">MEIISSTLLIQLLIGISISLGVVIAWGLYYPQMKLRAINTKPDKNAEFGSNEMFEQLSYFNDRGNFNEGIVFAYNLLRSNLSNMEKYPNDGSLTEYEAIRKTVSDIPELANISNLLLSAYDEYELARFRTKTDSGNLDNMNKILKNITKNNNFILQRSAQ</sequence>
<accession>A0A075G225</accession>
<evidence type="ECO:0000256" key="1">
    <source>
        <dbReference type="SAM" id="Phobius"/>
    </source>
</evidence>
<proteinExistence type="predicted"/>
<protein>
    <submittedName>
        <fullName evidence="2">Uncharacterized protein</fullName>
    </submittedName>
</protein>
<dbReference type="AlphaFoldDB" id="A0A075G225"/>
<organism evidence="2">
    <name type="scientific">uncultured marine thaumarchaeote AD1000_70_G10</name>
    <dbReference type="NCBI Taxonomy" id="1455934"/>
    <lineage>
        <taxon>Archaea</taxon>
        <taxon>Nitrososphaerota</taxon>
        <taxon>environmental samples</taxon>
    </lineage>
</organism>
<name>A0A075G225_9ARCH</name>
<reference evidence="2" key="1">
    <citation type="journal article" date="2014" name="Genome Biol. Evol.">
        <title>Pangenome evidence for extensive interdomain horizontal transfer affecting lineage core and shell genes in uncultured planktonic thaumarchaeota and euryarchaeota.</title>
        <authorList>
            <person name="Deschamps P."/>
            <person name="Zivanovic Y."/>
            <person name="Moreira D."/>
            <person name="Rodriguez-Valera F."/>
            <person name="Lopez-Garcia P."/>
        </authorList>
    </citation>
    <scope>NUCLEOTIDE SEQUENCE</scope>
</reference>
<keyword evidence="1" id="KW-1133">Transmembrane helix</keyword>
<keyword evidence="1" id="KW-0472">Membrane</keyword>
<keyword evidence="1" id="KW-0812">Transmembrane</keyword>
<feature type="transmembrane region" description="Helical" evidence="1">
    <location>
        <begin position="6"/>
        <end position="29"/>
    </location>
</feature>
<evidence type="ECO:0000313" key="2">
    <source>
        <dbReference type="EMBL" id="AIE95877.1"/>
    </source>
</evidence>
<dbReference type="EMBL" id="KF900463">
    <property type="protein sequence ID" value="AIE95877.1"/>
    <property type="molecule type" value="Genomic_DNA"/>
</dbReference>